<keyword evidence="2" id="KW-1185">Reference proteome</keyword>
<proteinExistence type="predicted"/>
<evidence type="ECO:0000313" key="2">
    <source>
        <dbReference type="Proteomes" id="UP000807342"/>
    </source>
</evidence>
<protein>
    <submittedName>
        <fullName evidence="1">Uncharacterized protein</fullName>
    </submittedName>
</protein>
<sequence length="102" mass="11345">MTQIYHISLQARVSLTNAEAATASPRTTSPGSEYEKLDNRYSAPQQVLTNASVHALNDRTRAQYQPLIGSGTSGVHNQSRRRQLIYGVLLGRPILRNAYFTK</sequence>
<dbReference type="AlphaFoldDB" id="A0A9P5X521"/>
<dbReference type="Proteomes" id="UP000807342">
    <property type="component" value="Unassembled WGS sequence"/>
</dbReference>
<comment type="caution">
    <text evidence="1">The sequence shown here is derived from an EMBL/GenBank/DDBJ whole genome shotgun (WGS) entry which is preliminary data.</text>
</comment>
<name>A0A9P5X521_9AGAR</name>
<gene>
    <name evidence="1" type="ORF">P691DRAFT_762903</name>
</gene>
<evidence type="ECO:0000313" key="1">
    <source>
        <dbReference type="EMBL" id="KAF9444978.1"/>
    </source>
</evidence>
<dbReference type="EMBL" id="MU151333">
    <property type="protein sequence ID" value="KAF9444978.1"/>
    <property type="molecule type" value="Genomic_DNA"/>
</dbReference>
<organism evidence="1 2">
    <name type="scientific">Macrolepiota fuliginosa MF-IS2</name>
    <dbReference type="NCBI Taxonomy" id="1400762"/>
    <lineage>
        <taxon>Eukaryota</taxon>
        <taxon>Fungi</taxon>
        <taxon>Dikarya</taxon>
        <taxon>Basidiomycota</taxon>
        <taxon>Agaricomycotina</taxon>
        <taxon>Agaricomycetes</taxon>
        <taxon>Agaricomycetidae</taxon>
        <taxon>Agaricales</taxon>
        <taxon>Agaricineae</taxon>
        <taxon>Agaricaceae</taxon>
        <taxon>Macrolepiota</taxon>
    </lineage>
</organism>
<reference evidence="1" key="1">
    <citation type="submission" date="2020-11" db="EMBL/GenBank/DDBJ databases">
        <authorList>
            <consortium name="DOE Joint Genome Institute"/>
            <person name="Ahrendt S."/>
            <person name="Riley R."/>
            <person name="Andreopoulos W."/>
            <person name="Labutti K."/>
            <person name="Pangilinan J."/>
            <person name="Ruiz-Duenas F.J."/>
            <person name="Barrasa J.M."/>
            <person name="Sanchez-Garcia M."/>
            <person name="Camarero S."/>
            <person name="Miyauchi S."/>
            <person name="Serrano A."/>
            <person name="Linde D."/>
            <person name="Babiker R."/>
            <person name="Drula E."/>
            <person name="Ayuso-Fernandez I."/>
            <person name="Pacheco R."/>
            <person name="Padilla G."/>
            <person name="Ferreira P."/>
            <person name="Barriuso J."/>
            <person name="Kellner H."/>
            <person name="Castanera R."/>
            <person name="Alfaro M."/>
            <person name="Ramirez L."/>
            <person name="Pisabarro A.G."/>
            <person name="Kuo A."/>
            <person name="Tritt A."/>
            <person name="Lipzen A."/>
            <person name="He G."/>
            <person name="Yan M."/>
            <person name="Ng V."/>
            <person name="Cullen D."/>
            <person name="Martin F."/>
            <person name="Rosso M.-N."/>
            <person name="Henrissat B."/>
            <person name="Hibbett D."/>
            <person name="Martinez A.T."/>
            <person name="Grigoriev I.V."/>
        </authorList>
    </citation>
    <scope>NUCLEOTIDE SEQUENCE</scope>
    <source>
        <strain evidence="1">MF-IS2</strain>
    </source>
</reference>
<accession>A0A9P5X521</accession>